<dbReference type="RefSeq" id="WP_306635271.1">
    <property type="nucleotide sequence ID" value="NZ_JAUSXB010000001.1"/>
</dbReference>
<protein>
    <submittedName>
        <fullName evidence="9">Cellulose synthase (UDP-forming)</fullName>
        <ecNumber evidence="9">2.4.1.12</ecNumber>
    </submittedName>
</protein>
<dbReference type="InterPro" id="IPR029044">
    <property type="entry name" value="Nucleotide-diphossugar_trans"/>
</dbReference>
<accession>A0ABU0PJ49</accession>
<evidence type="ECO:0000256" key="6">
    <source>
        <dbReference type="ARBA" id="ARBA00023136"/>
    </source>
</evidence>
<dbReference type="Proteomes" id="UP001236806">
    <property type="component" value="Unassembled WGS sequence"/>
</dbReference>
<keyword evidence="6 7" id="KW-0472">Membrane</keyword>
<evidence type="ECO:0000256" key="5">
    <source>
        <dbReference type="ARBA" id="ARBA00022989"/>
    </source>
</evidence>
<gene>
    <name evidence="9" type="ORF">QFZ36_001550</name>
</gene>
<keyword evidence="5 7" id="KW-1133">Transmembrane helix</keyword>
<dbReference type="PANTHER" id="PTHR43867:SF2">
    <property type="entry name" value="CELLULOSE SYNTHASE CATALYTIC SUBUNIT A [UDP-FORMING]"/>
    <property type="match status" value="1"/>
</dbReference>
<dbReference type="Pfam" id="PF13632">
    <property type="entry name" value="Glyco_trans_2_3"/>
    <property type="match status" value="1"/>
</dbReference>
<dbReference type="CDD" id="cd06421">
    <property type="entry name" value="CESA_CelA_like"/>
    <property type="match status" value="1"/>
</dbReference>
<sequence length="532" mass="58779">MKMPSLITVASHTSFGWLMPPTDEEKYSYLRTPQHRWMFGVSALATGGVTVSFVGLATESYWTLVFILPLVLLVAEQLLSLRTSTFPRRLSLADHAATVELWNPSHVPSIDVFIPTCGEDLDVLANTAHHVSNLAWPGDLKVYVLDDAGRGEVRDLAARNGFAYLARPGSAHKKAGNLQHAYERTSGDHIVIFDADFVPRPDFLLELVPYMDDPTVGIVQSPQHFYTDRSMSWLERCAGATQELFYRFIQPSRDAVGGAICVGTSAVYRRKALAAIGGFPLIGHSEDVYTGLHMQERGYQLKYVPTLVSRGQSPTDIDSFIAQQYRWCEGSMSLVAAESFHNTESLTLRQRMSFWSGFLYYMSTAMIALTAPVPLLVMAFLFPQNVTPLYSLPLLGAVVLWLVVLPMVSLGRWRVEVLRVQAIYGFAHLFCIADMFRGLVSEWVPTGSTSAQVPIGQRVRSFMGPYVLVTQALTLAGLGAAAFRFGLEQFWATIALFALSAYVFVPVGALALGWERPAVARTAPATMMEETA</sequence>
<dbReference type="InterPro" id="IPR001173">
    <property type="entry name" value="Glyco_trans_2-like"/>
</dbReference>
<evidence type="ECO:0000256" key="1">
    <source>
        <dbReference type="ARBA" id="ARBA00004141"/>
    </source>
</evidence>
<evidence type="ECO:0000313" key="10">
    <source>
        <dbReference type="Proteomes" id="UP001236806"/>
    </source>
</evidence>
<dbReference type="EMBL" id="JAUSXB010000001">
    <property type="protein sequence ID" value="MDQ0673989.1"/>
    <property type="molecule type" value="Genomic_DNA"/>
</dbReference>
<feature type="transmembrane region" description="Helical" evidence="7">
    <location>
        <begin position="463"/>
        <end position="483"/>
    </location>
</feature>
<feature type="transmembrane region" description="Helical" evidence="7">
    <location>
        <begin position="61"/>
        <end position="79"/>
    </location>
</feature>
<dbReference type="GO" id="GO:0016760">
    <property type="term" value="F:cellulose synthase (UDP-forming) activity"/>
    <property type="evidence" value="ECO:0007669"/>
    <property type="project" value="UniProtKB-EC"/>
</dbReference>
<feature type="transmembrane region" description="Helical" evidence="7">
    <location>
        <begin position="388"/>
        <end position="410"/>
    </location>
</feature>
<evidence type="ECO:0000259" key="8">
    <source>
        <dbReference type="Pfam" id="PF13632"/>
    </source>
</evidence>
<dbReference type="Gene3D" id="3.90.550.10">
    <property type="entry name" value="Spore Coat Polysaccharide Biosynthesis Protein SpsA, Chain A"/>
    <property type="match status" value="1"/>
</dbReference>
<dbReference type="SUPFAM" id="SSF53448">
    <property type="entry name" value="Nucleotide-diphospho-sugar transferases"/>
    <property type="match status" value="1"/>
</dbReference>
<feature type="domain" description="Glycosyltransferase 2-like" evidence="8">
    <location>
        <begin position="189"/>
        <end position="403"/>
    </location>
</feature>
<evidence type="ECO:0000313" key="9">
    <source>
        <dbReference type="EMBL" id="MDQ0673989.1"/>
    </source>
</evidence>
<feature type="transmembrane region" description="Helical" evidence="7">
    <location>
        <begin position="490"/>
        <end position="514"/>
    </location>
</feature>
<keyword evidence="4 7" id="KW-0812">Transmembrane</keyword>
<evidence type="ECO:0000256" key="3">
    <source>
        <dbReference type="ARBA" id="ARBA00022679"/>
    </source>
</evidence>
<comment type="subcellular location">
    <subcellularLocation>
        <location evidence="1">Membrane</location>
        <topology evidence="1">Multi-pass membrane protein</topology>
    </subcellularLocation>
</comment>
<dbReference type="EC" id="2.4.1.12" evidence="9"/>
<feature type="transmembrane region" description="Helical" evidence="7">
    <location>
        <begin position="358"/>
        <end position="382"/>
    </location>
</feature>
<evidence type="ECO:0000256" key="7">
    <source>
        <dbReference type="SAM" id="Phobius"/>
    </source>
</evidence>
<keyword evidence="3 9" id="KW-0808">Transferase</keyword>
<dbReference type="InterPro" id="IPR050321">
    <property type="entry name" value="Glycosyltr_2/OpgH_subfam"/>
</dbReference>
<reference evidence="9 10" key="1">
    <citation type="submission" date="2023-07" db="EMBL/GenBank/DDBJ databases">
        <title>Comparative genomics of wheat-associated soil bacteria to identify genetic determinants of phenazine resistance.</title>
        <authorList>
            <person name="Mouncey N."/>
        </authorList>
    </citation>
    <scope>NUCLEOTIDE SEQUENCE [LARGE SCALE GENOMIC DNA]</scope>
    <source>
        <strain evidence="9 10">W1I3</strain>
    </source>
</reference>
<evidence type="ECO:0000256" key="2">
    <source>
        <dbReference type="ARBA" id="ARBA00022676"/>
    </source>
</evidence>
<name>A0ABU0PJ49_9MICC</name>
<keyword evidence="2 9" id="KW-0328">Glycosyltransferase</keyword>
<keyword evidence="10" id="KW-1185">Reference proteome</keyword>
<evidence type="ECO:0000256" key="4">
    <source>
        <dbReference type="ARBA" id="ARBA00022692"/>
    </source>
</evidence>
<proteinExistence type="predicted"/>
<dbReference type="PANTHER" id="PTHR43867">
    <property type="entry name" value="CELLULOSE SYNTHASE CATALYTIC SUBUNIT A [UDP-FORMING]"/>
    <property type="match status" value="1"/>
</dbReference>
<organism evidence="9 10">
    <name type="scientific">Pseudarthrobacter siccitolerans</name>
    <dbReference type="NCBI Taxonomy" id="861266"/>
    <lineage>
        <taxon>Bacteria</taxon>
        <taxon>Bacillati</taxon>
        <taxon>Actinomycetota</taxon>
        <taxon>Actinomycetes</taxon>
        <taxon>Micrococcales</taxon>
        <taxon>Micrococcaceae</taxon>
        <taxon>Pseudarthrobacter</taxon>
    </lineage>
</organism>
<comment type="caution">
    <text evidence="9">The sequence shown here is derived from an EMBL/GenBank/DDBJ whole genome shotgun (WGS) entry which is preliminary data.</text>
</comment>
<feature type="transmembrane region" description="Helical" evidence="7">
    <location>
        <begin position="37"/>
        <end position="55"/>
    </location>
</feature>